<evidence type="ECO:0000256" key="1">
    <source>
        <dbReference type="SAM" id="MobiDB-lite"/>
    </source>
</evidence>
<dbReference type="EMBL" id="JASCZI010124585">
    <property type="protein sequence ID" value="MED6166017.1"/>
    <property type="molecule type" value="Genomic_DNA"/>
</dbReference>
<protein>
    <submittedName>
        <fullName evidence="2">Uncharacterized protein</fullName>
    </submittedName>
</protein>
<reference evidence="2 3" key="1">
    <citation type="journal article" date="2023" name="Plants (Basel)">
        <title>Bridging the Gap: Combining Genomics and Transcriptomics Approaches to Understand Stylosanthes scabra, an Orphan Legume from the Brazilian Caatinga.</title>
        <authorList>
            <person name="Ferreira-Neto J.R.C."/>
            <person name="da Silva M.D."/>
            <person name="Binneck E."/>
            <person name="de Melo N.F."/>
            <person name="da Silva R.H."/>
            <person name="de Melo A.L.T.M."/>
            <person name="Pandolfi V."/>
            <person name="Bustamante F.O."/>
            <person name="Brasileiro-Vidal A.C."/>
            <person name="Benko-Iseppon A.M."/>
        </authorList>
    </citation>
    <scope>NUCLEOTIDE SEQUENCE [LARGE SCALE GENOMIC DNA]</scope>
    <source>
        <tissue evidence="2">Leaves</tissue>
    </source>
</reference>
<organism evidence="2 3">
    <name type="scientific">Stylosanthes scabra</name>
    <dbReference type="NCBI Taxonomy" id="79078"/>
    <lineage>
        <taxon>Eukaryota</taxon>
        <taxon>Viridiplantae</taxon>
        <taxon>Streptophyta</taxon>
        <taxon>Embryophyta</taxon>
        <taxon>Tracheophyta</taxon>
        <taxon>Spermatophyta</taxon>
        <taxon>Magnoliopsida</taxon>
        <taxon>eudicotyledons</taxon>
        <taxon>Gunneridae</taxon>
        <taxon>Pentapetalae</taxon>
        <taxon>rosids</taxon>
        <taxon>fabids</taxon>
        <taxon>Fabales</taxon>
        <taxon>Fabaceae</taxon>
        <taxon>Papilionoideae</taxon>
        <taxon>50 kb inversion clade</taxon>
        <taxon>dalbergioids sensu lato</taxon>
        <taxon>Dalbergieae</taxon>
        <taxon>Pterocarpus clade</taxon>
        <taxon>Stylosanthes</taxon>
    </lineage>
</organism>
<evidence type="ECO:0000313" key="3">
    <source>
        <dbReference type="Proteomes" id="UP001341840"/>
    </source>
</evidence>
<evidence type="ECO:0000313" key="2">
    <source>
        <dbReference type="EMBL" id="MED6166017.1"/>
    </source>
</evidence>
<accession>A0ABU6UZA9</accession>
<name>A0ABU6UZA9_9FABA</name>
<feature type="compositionally biased region" description="Basic and acidic residues" evidence="1">
    <location>
        <begin position="231"/>
        <end position="244"/>
    </location>
</feature>
<gene>
    <name evidence="2" type="ORF">PIB30_105031</name>
</gene>
<comment type="caution">
    <text evidence="2">The sequence shown here is derived from an EMBL/GenBank/DDBJ whole genome shotgun (WGS) entry which is preliminary data.</text>
</comment>
<feature type="region of interest" description="Disordered" evidence="1">
    <location>
        <begin position="231"/>
        <end position="280"/>
    </location>
</feature>
<dbReference type="Proteomes" id="UP001341840">
    <property type="component" value="Unassembled WGS sequence"/>
</dbReference>
<feature type="compositionally biased region" description="Basic residues" evidence="1">
    <location>
        <begin position="245"/>
        <end position="258"/>
    </location>
</feature>
<proteinExistence type="predicted"/>
<sequence>MSAETSWKDNTKNLREVPRICVEAYAYAWPGNSAAPRIMPRTQVYAWNITPRRGQASSSAQNSSLGVEASQAAHKHSRVHAYAWKLTSSAQNLISPMHMRGILRICMGSIEDLCGRKRSKTQLRVSTTSFKARCQVGCITDTWTPFFPCTHSLTLLTLFDLESIILFLGFWGYSPSHQPLLGHSSRLRRRACHRRHIFLPRILRLGTPFEVLWTIVKGPDLNIGAVCGDSYSRDKKHSVGDPSKRWTKKSRSTMRKQPKAVTRNQIRKRRSTRGTKPSSN</sequence>
<keyword evidence="3" id="KW-1185">Reference proteome</keyword>